<gene>
    <name evidence="1" type="ORF">Vadar_012318</name>
</gene>
<protein>
    <submittedName>
        <fullName evidence="1">Uncharacterized protein</fullName>
    </submittedName>
</protein>
<comment type="caution">
    <text evidence="1">The sequence shown here is derived from an EMBL/GenBank/DDBJ whole genome shotgun (WGS) entry which is preliminary data.</text>
</comment>
<reference evidence="1 2" key="1">
    <citation type="journal article" date="2021" name="Hortic Res">
        <title>High-quality reference genome and annotation aids understanding of berry development for evergreen blueberry (Vaccinium darrowii).</title>
        <authorList>
            <person name="Yu J."/>
            <person name="Hulse-Kemp A.M."/>
            <person name="Babiker E."/>
            <person name="Staton M."/>
        </authorList>
    </citation>
    <scope>NUCLEOTIDE SEQUENCE [LARGE SCALE GENOMIC DNA]</scope>
    <source>
        <strain evidence="2">cv. NJ 8807/NJ 8810</strain>
        <tissue evidence="1">Young leaf</tissue>
    </source>
</reference>
<keyword evidence="2" id="KW-1185">Reference proteome</keyword>
<evidence type="ECO:0000313" key="2">
    <source>
        <dbReference type="Proteomes" id="UP000828048"/>
    </source>
</evidence>
<evidence type="ECO:0000313" key="1">
    <source>
        <dbReference type="EMBL" id="KAH7857404.1"/>
    </source>
</evidence>
<dbReference type="EMBL" id="CM037153">
    <property type="protein sequence ID" value="KAH7857404.1"/>
    <property type="molecule type" value="Genomic_DNA"/>
</dbReference>
<organism evidence="1 2">
    <name type="scientific">Vaccinium darrowii</name>
    <dbReference type="NCBI Taxonomy" id="229202"/>
    <lineage>
        <taxon>Eukaryota</taxon>
        <taxon>Viridiplantae</taxon>
        <taxon>Streptophyta</taxon>
        <taxon>Embryophyta</taxon>
        <taxon>Tracheophyta</taxon>
        <taxon>Spermatophyta</taxon>
        <taxon>Magnoliopsida</taxon>
        <taxon>eudicotyledons</taxon>
        <taxon>Gunneridae</taxon>
        <taxon>Pentapetalae</taxon>
        <taxon>asterids</taxon>
        <taxon>Ericales</taxon>
        <taxon>Ericaceae</taxon>
        <taxon>Vaccinioideae</taxon>
        <taxon>Vaccinieae</taxon>
        <taxon>Vaccinium</taxon>
    </lineage>
</organism>
<sequence>MGPKKSTKIRRGKRPDTSTKKPKRIAPAKKRRHASPVTSSQNSCTGEAYPRKLAVRPVEMALPWHPLGVHYLSSSSDDLELLNMLQLLSPSSSSSEEDERSIPIGGQEYTTSLLNGDPDTMRETLRVDARTFRALVKLLSEQGGSHWDHMRLSVAESLAIFLYICGQGKWFQGAADRFQHSTDTISEHFKYMMRALRKLAPSVIQPPDLNEIPVEILHDNKYYPWFENCVGAIGGTLVESWVPGSHEVTGRGRKVDKSQKVMAVCSFDEKFTYVYSGWEGYARNSVVFGAMVSNPRNMFPNPPANKYYLNWVLIQRGRDEFFEQIGEEVGHGSMEEGYSHIYMSSEAMATTRDEIAGAMWEAYANGN</sequence>
<name>A0ACB7YX21_9ERIC</name>
<dbReference type="Proteomes" id="UP000828048">
    <property type="component" value="Chromosome 3"/>
</dbReference>
<proteinExistence type="predicted"/>
<accession>A0ACB7YX21</accession>